<protein>
    <submittedName>
        <fullName evidence="1">Uncharacterized protein</fullName>
    </submittedName>
</protein>
<keyword evidence="2" id="KW-1185">Reference proteome</keyword>
<gene>
    <name evidence="1" type="ORF">R2X38_25480</name>
</gene>
<sequence>MSALGQQALCEKATLYTSQSGYQHPDFDDFVDALKGWDRDGDPSLIATLWQSRQVNPFLITRALSNNLVGIISQIWKLKNDGVAFIRDQVGSAAALDEAFFQLQAGYADVAIVVISGCAEDCYSAVAEQKPFPANAEHSGAAVLILESESHATERGASVQAWLEDYSSHKPPTSCPLDGPHFREQKGLEWAGIVMSVAQTIKHLADDRFEGRWAVESGSGKTRKALAVLKRNFT</sequence>
<dbReference type="EMBL" id="JAWJZI010000028">
    <property type="protein sequence ID" value="MDV5172358.1"/>
    <property type="molecule type" value="Genomic_DNA"/>
</dbReference>
<dbReference type="InterPro" id="IPR016039">
    <property type="entry name" value="Thiolase-like"/>
</dbReference>
<evidence type="ECO:0000313" key="2">
    <source>
        <dbReference type="Proteomes" id="UP001186452"/>
    </source>
</evidence>
<dbReference type="Gene3D" id="3.40.47.10">
    <property type="match status" value="1"/>
</dbReference>
<dbReference type="SUPFAM" id="SSF53901">
    <property type="entry name" value="Thiolase-like"/>
    <property type="match status" value="1"/>
</dbReference>
<name>A0ABU3ZQR6_9GAMM</name>
<reference evidence="1 2" key="1">
    <citation type="submission" date="2023-10" db="EMBL/GenBank/DDBJ databases">
        <title>Marine bacteria isolated from horseshoe crab.</title>
        <authorList>
            <person name="Cheng T.H."/>
        </authorList>
    </citation>
    <scope>NUCLEOTIDE SEQUENCE [LARGE SCALE GENOMIC DNA]</scope>
    <source>
        <strain evidence="1 2">HSC6</strain>
    </source>
</reference>
<comment type="caution">
    <text evidence="1">The sequence shown here is derived from an EMBL/GenBank/DDBJ whole genome shotgun (WGS) entry which is preliminary data.</text>
</comment>
<organism evidence="1 2">
    <name type="scientific">Photobacterium rosenbergii</name>
    <dbReference type="NCBI Taxonomy" id="294936"/>
    <lineage>
        <taxon>Bacteria</taxon>
        <taxon>Pseudomonadati</taxon>
        <taxon>Pseudomonadota</taxon>
        <taxon>Gammaproteobacteria</taxon>
        <taxon>Vibrionales</taxon>
        <taxon>Vibrionaceae</taxon>
        <taxon>Photobacterium</taxon>
    </lineage>
</organism>
<proteinExistence type="predicted"/>
<accession>A0ABU3ZQR6</accession>
<dbReference type="Proteomes" id="UP001186452">
    <property type="component" value="Unassembled WGS sequence"/>
</dbReference>
<evidence type="ECO:0000313" key="1">
    <source>
        <dbReference type="EMBL" id="MDV5172358.1"/>
    </source>
</evidence>